<dbReference type="Proteomes" id="UP000254649">
    <property type="component" value="Unassembled WGS sequence"/>
</dbReference>
<dbReference type="AlphaFoldDB" id="A0A380TPS3"/>
<organism evidence="1 2">
    <name type="scientific">[Actinobacillus] rossii</name>
    <dbReference type="NCBI Taxonomy" id="123820"/>
    <lineage>
        <taxon>Bacteria</taxon>
        <taxon>Pseudomonadati</taxon>
        <taxon>Pseudomonadota</taxon>
        <taxon>Gammaproteobacteria</taxon>
        <taxon>Pasteurellales</taxon>
        <taxon>Pasteurellaceae</taxon>
    </lineage>
</organism>
<keyword evidence="2" id="KW-1185">Reference proteome</keyword>
<dbReference type="EMBL" id="UFRQ01000003">
    <property type="protein sequence ID" value="SUT89637.1"/>
    <property type="molecule type" value="Genomic_DNA"/>
</dbReference>
<dbReference type="OrthoDB" id="5986675at2"/>
<name>A0A380TPS3_9PAST</name>
<reference evidence="1 2" key="1">
    <citation type="submission" date="2018-06" db="EMBL/GenBank/DDBJ databases">
        <authorList>
            <consortium name="Pathogen Informatics"/>
            <person name="Doyle S."/>
        </authorList>
    </citation>
    <scope>NUCLEOTIDE SEQUENCE [LARGE SCALE GENOMIC DNA]</scope>
    <source>
        <strain evidence="1 2">NCTC10801</strain>
    </source>
</reference>
<sequence length="47" mass="5402">MKKIIYLLLMIILCLVFAILFIQNFMAKDACLDNGGSYNEQSKICEK</sequence>
<proteinExistence type="predicted"/>
<gene>
    <name evidence="1" type="ORF">NCTC10801_01007</name>
</gene>
<accession>A0A380TPS3</accession>
<protein>
    <submittedName>
        <fullName evidence="1">Uncharacterized protein</fullName>
    </submittedName>
</protein>
<evidence type="ECO:0000313" key="2">
    <source>
        <dbReference type="Proteomes" id="UP000254649"/>
    </source>
</evidence>
<evidence type="ECO:0000313" key="1">
    <source>
        <dbReference type="EMBL" id="SUT89637.1"/>
    </source>
</evidence>